<protein>
    <submittedName>
        <fullName evidence="1">Uncharacterized protein</fullName>
    </submittedName>
</protein>
<gene>
    <name evidence="1" type="ORF">QJS04_geneDACA024598</name>
</gene>
<reference evidence="1" key="2">
    <citation type="submission" date="2023-06" db="EMBL/GenBank/DDBJ databases">
        <authorList>
            <person name="Ma L."/>
            <person name="Liu K.-W."/>
            <person name="Li Z."/>
            <person name="Hsiao Y.-Y."/>
            <person name="Qi Y."/>
            <person name="Fu T."/>
            <person name="Tang G."/>
            <person name="Zhang D."/>
            <person name="Sun W.-H."/>
            <person name="Liu D.-K."/>
            <person name="Li Y."/>
            <person name="Chen G.-Z."/>
            <person name="Liu X.-D."/>
            <person name="Liao X.-Y."/>
            <person name="Jiang Y.-T."/>
            <person name="Yu X."/>
            <person name="Hao Y."/>
            <person name="Huang J."/>
            <person name="Zhao X.-W."/>
            <person name="Ke S."/>
            <person name="Chen Y.-Y."/>
            <person name="Wu W.-L."/>
            <person name="Hsu J.-L."/>
            <person name="Lin Y.-F."/>
            <person name="Huang M.-D."/>
            <person name="Li C.-Y."/>
            <person name="Huang L."/>
            <person name="Wang Z.-W."/>
            <person name="Zhao X."/>
            <person name="Zhong W.-Y."/>
            <person name="Peng D.-H."/>
            <person name="Ahmad S."/>
            <person name="Lan S."/>
            <person name="Zhang J.-S."/>
            <person name="Tsai W.-C."/>
            <person name="Van De Peer Y."/>
            <person name="Liu Z.-J."/>
        </authorList>
    </citation>
    <scope>NUCLEOTIDE SEQUENCE</scope>
    <source>
        <strain evidence="1">SCP</strain>
        <tissue evidence="1">Leaves</tissue>
    </source>
</reference>
<evidence type="ECO:0000313" key="1">
    <source>
        <dbReference type="EMBL" id="KAK1271197.1"/>
    </source>
</evidence>
<dbReference type="AlphaFoldDB" id="A0AAV9B3Q7"/>
<accession>A0AAV9B3Q7</accession>
<proteinExistence type="predicted"/>
<organism evidence="1 2">
    <name type="scientific">Acorus gramineus</name>
    <name type="common">Dwarf sweet flag</name>
    <dbReference type="NCBI Taxonomy" id="55184"/>
    <lineage>
        <taxon>Eukaryota</taxon>
        <taxon>Viridiplantae</taxon>
        <taxon>Streptophyta</taxon>
        <taxon>Embryophyta</taxon>
        <taxon>Tracheophyta</taxon>
        <taxon>Spermatophyta</taxon>
        <taxon>Magnoliopsida</taxon>
        <taxon>Liliopsida</taxon>
        <taxon>Acoraceae</taxon>
        <taxon>Acorus</taxon>
    </lineage>
</organism>
<keyword evidence="2" id="KW-1185">Reference proteome</keyword>
<dbReference type="EMBL" id="JAUJYN010000005">
    <property type="protein sequence ID" value="KAK1271197.1"/>
    <property type="molecule type" value="Genomic_DNA"/>
</dbReference>
<sequence length="114" mass="12671">MRIWSSTEGIDLVAPKSDDVYLKLLVKGFSTGSLFPGRPTLQLPREDDREQVQCGHPEEAVHEPISISGLAKLMSGKAIDEKQSDAVSDAFKELDNRKGYLEENKKLTNDLLVD</sequence>
<comment type="caution">
    <text evidence="1">The sequence shown here is derived from an EMBL/GenBank/DDBJ whole genome shotgun (WGS) entry which is preliminary data.</text>
</comment>
<reference evidence="1" key="1">
    <citation type="journal article" date="2023" name="Nat. Commun.">
        <title>Diploid and tetraploid genomes of Acorus and the evolution of monocots.</title>
        <authorList>
            <person name="Ma L."/>
            <person name="Liu K.W."/>
            <person name="Li Z."/>
            <person name="Hsiao Y.Y."/>
            <person name="Qi Y."/>
            <person name="Fu T."/>
            <person name="Tang G.D."/>
            <person name="Zhang D."/>
            <person name="Sun W.H."/>
            <person name="Liu D.K."/>
            <person name="Li Y."/>
            <person name="Chen G.Z."/>
            <person name="Liu X.D."/>
            <person name="Liao X.Y."/>
            <person name="Jiang Y.T."/>
            <person name="Yu X."/>
            <person name="Hao Y."/>
            <person name="Huang J."/>
            <person name="Zhao X.W."/>
            <person name="Ke S."/>
            <person name="Chen Y.Y."/>
            <person name="Wu W.L."/>
            <person name="Hsu J.L."/>
            <person name="Lin Y.F."/>
            <person name="Huang M.D."/>
            <person name="Li C.Y."/>
            <person name="Huang L."/>
            <person name="Wang Z.W."/>
            <person name="Zhao X."/>
            <person name="Zhong W.Y."/>
            <person name="Peng D.H."/>
            <person name="Ahmad S."/>
            <person name="Lan S."/>
            <person name="Zhang J.S."/>
            <person name="Tsai W.C."/>
            <person name="Van de Peer Y."/>
            <person name="Liu Z.J."/>
        </authorList>
    </citation>
    <scope>NUCLEOTIDE SEQUENCE</scope>
    <source>
        <strain evidence="1">SCP</strain>
    </source>
</reference>
<dbReference type="Proteomes" id="UP001179952">
    <property type="component" value="Unassembled WGS sequence"/>
</dbReference>
<evidence type="ECO:0000313" key="2">
    <source>
        <dbReference type="Proteomes" id="UP001179952"/>
    </source>
</evidence>
<name>A0AAV9B3Q7_ACOGR</name>